<dbReference type="AlphaFoldDB" id="A0A1I0CZ92"/>
<protein>
    <submittedName>
        <fullName evidence="3">Conjugal transfer pilus assembly protein TraB</fullName>
    </submittedName>
</protein>
<dbReference type="STRING" id="1123402.SAMN02583745_01791"/>
<dbReference type="Pfam" id="PF03743">
    <property type="entry name" value="TrbI"/>
    <property type="match status" value="1"/>
</dbReference>
<proteinExistence type="predicted"/>
<reference evidence="4" key="1">
    <citation type="submission" date="2016-10" db="EMBL/GenBank/DDBJ databases">
        <authorList>
            <person name="Varghese N."/>
            <person name="Submissions S."/>
        </authorList>
    </citation>
    <scope>NUCLEOTIDE SEQUENCE [LARGE SCALE GENOMIC DNA]</scope>
    <source>
        <strain evidence="4">DSM 18579</strain>
    </source>
</reference>
<evidence type="ECO:0000313" key="4">
    <source>
        <dbReference type="Proteomes" id="UP000242642"/>
    </source>
</evidence>
<keyword evidence="2" id="KW-0812">Transmembrane</keyword>
<evidence type="ECO:0000256" key="1">
    <source>
        <dbReference type="SAM" id="Coils"/>
    </source>
</evidence>
<feature type="coiled-coil region" evidence="1">
    <location>
        <begin position="62"/>
        <end position="89"/>
    </location>
</feature>
<dbReference type="Proteomes" id="UP000242642">
    <property type="component" value="Unassembled WGS sequence"/>
</dbReference>
<gene>
    <name evidence="3" type="ORF">SAMN02583745_01791</name>
</gene>
<feature type="transmembrane region" description="Helical" evidence="2">
    <location>
        <begin position="15"/>
        <end position="33"/>
    </location>
</feature>
<accession>A0A1I0CZ92</accession>
<keyword evidence="1" id="KW-0175">Coiled coil</keyword>
<dbReference type="RefSeq" id="WP_218139498.1">
    <property type="nucleotide sequence ID" value="NZ_FOHV01000013.1"/>
</dbReference>
<keyword evidence="4" id="KW-1185">Reference proteome</keyword>
<dbReference type="InterPro" id="IPR005498">
    <property type="entry name" value="T4SS_VirB10/TraB/TrbI"/>
</dbReference>
<keyword evidence="2" id="KW-0472">Membrane</keyword>
<keyword evidence="2" id="KW-1133">Transmembrane helix</keyword>
<dbReference type="EMBL" id="FOHV01000013">
    <property type="protein sequence ID" value="SET25200.1"/>
    <property type="molecule type" value="Genomic_DNA"/>
</dbReference>
<dbReference type="CDD" id="cd16430">
    <property type="entry name" value="TraB"/>
    <property type="match status" value="1"/>
</dbReference>
<name>A0A1I0CZ92_9GAMM</name>
<sequence>MKQLWENLSDAHKRLIVVISMLGIVAIFIYLIMPSQPSDNKMPSGPTIKHVLTDTNTREISLNSLSAQLKRLELMNDQLKKEVNTLYQETQYLKKIQHETQKQNKSFVNSEQTEVISSSVQIPPNPVKAQSKELIEESSPISPENIIINKPGTTVDFNDDSELNNLSSDARAIKATGIAKDILPVYQSIEPNRRFYEAIETSGNIVVNNGIQPTPSAMAIRTISKPVIEIVEDKPTPESIRLLAGSIIQGRLITGMDAPTHDSAKREPFPALLRIQKEAILPNRHRSDIRECFLIMGGYGDLSSERAYLRGETLSCVLEDNNVIETPLEGYAAGEDGKAGIRGRLVSKQGQLVAKSMMAGFLQGLSGAFDVNPIQAIQMNDIGRTPLYQSVLSSDALQGAAIKGTGKALDRIAKFYLDMAENMFPVIEIDAAREIEIIITKGLVL</sequence>
<evidence type="ECO:0000313" key="3">
    <source>
        <dbReference type="EMBL" id="SET25200.1"/>
    </source>
</evidence>
<evidence type="ECO:0000256" key="2">
    <source>
        <dbReference type="SAM" id="Phobius"/>
    </source>
</evidence>
<organism evidence="3 4">
    <name type="scientific">Thorsellia anophelis DSM 18579</name>
    <dbReference type="NCBI Taxonomy" id="1123402"/>
    <lineage>
        <taxon>Bacteria</taxon>
        <taxon>Pseudomonadati</taxon>
        <taxon>Pseudomonadota</taxon>
        <taxon>Gammaproteobacteria</taxon>
        <taxon>Enterobacterales</taxon>
        <taxon>Thorselliaceae</taxon>
        <taxon>Thorsellia</taxon>
    </lineage>
</organism>